<reference evidence="1" key="2">
    <citation type="journal article" date="2015" name="Data Brief">
        <title>Shoot transcriptome of the giant reed, Arundo donax.</title>
        <authorList>
            <person name="Barrero R.A."/>
            <person name="Guerrero F.D."/>
            <person name="Moolhuijzen P."/>
            <person name="Goolsby J.A."/>
            <person name="Tidwell J."/>
            <person name="Bellgard S.E."/>
            <person name="Bellgard M.I."/>
        </authorList>
    </citation>
    <scope>NUCLEOTIDE SEQUENCE</scope>
    <source>
        <tissue evidence="1">Shoot tissue taken approximately 20 cm above the soil surface</tissue>
    </source>
</reference>
<protein>
    <submittedName>
        <fullName evidence="1">Uncharacterized protein</fullName>
    </submittedName>
</protein>
<proteinExistence type="predicted"/>
<accession>A0A0A9DWQ9</accession>
<reference evidence="1" key="1">
    <citation type="submission" date="2014-09" db="EMBL/GenBank/DDBJ databases">
        <authorList>
            <person name="Magalhaes I.L.F."/>
            <person name="Oliveira U."/>
            <person name="Santos F.R."/>
            <person name="Vidigal T.H.D.A."/>
            <person name="Brescovit A.D."/>
            <person name="Santos A.J."/>
        </authorList>
    </citation>
    <scope>NUCLEOTIDE SEQUENCE</scope>
    <source>
        <tissue evidence="1">Shoot tissue taken approximately 20 cm above the soil surface</tissue>
    </source>
</reference>
<sequence>MVIYANNTKVTRKYECALSMHINFCFAFLKSFFRKKPNFPSGNRTFFKIQYDDIYTEMFPPLLLEFLSETHAYILYIQLNIGVP</sequence>
<dbReference type="AlphaFoldDB" id="A0A0A9DWQ9"/>
<name>A0A0A9DWQ9_ARUDO</name>
<dbReference type="EMBL" id="GBRH01209693">
    <property type="protein sequence ID" value="JAD88202.1"/>
    <property type="molecule type" value="Transcribed_RNA"/>
</dbReference>
<organism evidence="1">
    <name type="scientific">Arundo donax</name>
    <name type="common">Giant reed</name>
    <name type="synonym">Donax arundinaceus</name>
    <dbReference type="NCBI Taxonomy" id="35708"/>
    <lineage>
        <taxon>Eukaryota</taxon>
        <taxon>Viridiplantae</taxon>
        <taxon>Streptophyta</taxon>
        <taxon>Embryophyta</taxon>
        <taxon>Tracheophyta</taxon>
        <taxon>Spermatophyta</taxon>
        <taxon>Magnoliopsida</taxon>
        <taxon>Liliopsida</taxon>
        <taxon>Poales</taxon>
        <taxon>Poaceae</taxon>
        <taxon>PACMAD clade</taxon>
        <taxon>Arundinoideae</taxon>
        <taxon>Arundineae</taxon>
        <taxon>Arundo</taxon>
    </lineage>
</organism>
<evidence type="ECO:0000313" key="1">
    <source>
        <dbReference type="EMBL" id="JAD88202.1"/>
    </source>
</evidence>